<dbReference type="Proteomes" id="UP000029859">
    <property type="component" value="Unassembled WGS sequence"/>
</dbReference>
<keyword evidence="4" id="KW-1185">Reference proteome</keyword>
<feature type="domain" description="DUF5658" evidence="2">
    <location>
        <begin position="26"/>
        <end position="117"/>
    </location>
</feature>
<keyword evidence="1" id="KW-1133">Transmembrane helix</keyword>
<evidence type="ECO:0000256" key="1">
    <source>
        <dbReference type="SAM" id="Phobius"/>
    </source>
</evidence>
<name>A0A099SZS8_METMT</name>
<proteinExistence type="predicted"/>
<sequence length="131" mass="15144">MQQEFSTQNWYSLREFNSFLYDIRYILLFYVLGDFITTAQALNIGVEENGFLALIIAEFGVWAFFVLKLAFVFVVYWFYKDIMSSSDSKVSEMWPMVRGVITFVGVFLVVNNLMVIWGNFGILQLLGIGSL</sequence>
<feature type="transmembrane region" description="Helical" evidence="1">
    <location>
        <begin position="51"/>
        <end position="79"/>
    </location>
</feature>
<dbReference type="InterPro" id="IPR043717">
    <property type="entry name" value="DUF5658"/>
</dbReference>
<protein>
    <recommendedName>
        <fullName evidence="2">DUF5658 domain-containing protein</fullName>
    </recommendedName>
</protein>
<reference evidence="3 4" key="1">
    <citation type="submission" date="2014-09" db="EMBL/GenBank/DDBJ databases">
        <title>Draft genome sequence of an obligately methylotrophic methanogen, Methanococcoides methylutens, isolated from marine sediment.</title>
        <authorList>
            <person name="Guan Y."/>
            <person name="Ngugi D.K."/>
            <person name="Blom J."/>
            <person name="Ali S."/>
            <person name="Ferry J.G."/>
            <person name="Stingl U."/>
        </authorList>
    </citation>
    <scope>NUCLEOTIDE SEQUENCE [LARGE SCALE GENOMIC DNA]</scope>
    <source>
        <strain evidence="3 4">DSM 2657</strain>
    </source>
</reference>
<dbReference type="EMBL" id="JRHO01000014">
    <property type="protein sequence ID" value="KGK98402.1"/>
    <property type="molecule type" value="Genomic_DNA"/>
</dbReference>
<gene>
    <name evidence="3" type="ORF">LI82_11920</name>
</gene>
<dbReference type="Pfam" id="PF18902">
    <property type="entry name" value="DUF5658"/>
    <property type="match status" value="1"/>
</dbReference>
<feature type="transmembrane region" description="Helical" evidence="1">
    <location>
        <begin position="100"/>
        <end position="126"/>
    </location>
</feature>
<feature type="transmembrane region" description="Helical" evidence="1">
    <location>
        <begin position="25"/>
        <end position="45"/>
    </location>
</feature>
<keyword evidence="1" id="KW-0812">Transmembrane</keyword>
<dbReference type="RefSeq" id="WP_048195845.1">
    <property type="nucleotide sequence ID" value="NZ_CAAGSM010000004.1"/>
</dbReference>
<evidence type="ECO:0000313" key="4">
    <source>
        <dbReference type="Proteomes" id="UP000029859"/>
    </source>
</evidence>
<organism evidence="3 4">
    <name type="scientific">Methanococcoides methylutens</name>
    <dbReference type="NCBI Taxonomy" id="2226"/>
    <lineage>
        <taxon>Archaea</taxon>
        <taxon>Methanobacteriati</taxon>
        <taxon>Methanobacteriota</taxon>
        <taxon>Stenosarchaea group</taxon>
        <taxon>Methanomicrobia</taxon>
        <taxon>Methanosarcinales</taxon>
        <taxon>Methanosarcinaceae</taxon>
        <taxon>Methanococcoides</taxon>
    </lineage>
</organism>
<comment type="caution">
    <text evidence="3">The sequence shown here is derived from an EMBL/GenBank/DDBJ whole genome shotgun (WGS) entry which is preliminary data.</text>
</comment>
<dbReference type="OrthoDB" id="121911at2157"/>
<dbReference type="AlphaFoldDB" id="A0A099SZS8"/>
<evidence type="ECO:0000259" key="2">
    <source>
        <dbReference type="Pfam" id="PF18902"/>
    </source>
</evidence>
<keyword evidence="1" id="KW-0472">Membrane</keyword>
<evidence type="ECO:0000313" key="3">
    <source>
        <dbReference type="EMBL" id="KGK98402.1"/>
    </source>
</evidence>
<accession>A0A099SZS8</accession>